<keyword evidence="3" id="KW-1185">Reference proteome</keyword>
<protein>
    <recommendedName>
        <fullName evidence="4">F-box domain-containing protein</fullName>
    </recommendedName>
</protein>
<gene>
    <name evidence="2" type="ORF">BGZ95_005309</name>
</gene>
<sequence>MATHPLKIPEVVALVGHFLPFWTLELKTYQGDDIPHNCFRPHNFHSCILVCKLWYRTLLPILWREYFYPGMEDVPPHVIEQHSVLFRHFYSYGGVDGTFNCTSLKTLTLEYDNDWEALNMSLQVQKQLIRMNPSLESLEWDGSPLAPKRPRTRLDAEDFRMLSSLRHLRLSRWDGSQGLLVKVLRVVARKLEDMDIQEVVDFTESDLTTALHTSRDGDDGQVSGVSAGEQETGLEMPRVKTLR</sequence>
<dbReference type="Proteomes" id="UP001194580">
    <property type="component" value="Unassembled WGS sequence"/>
</dbReference>
<evidence type="ECO:0008006" key="4">
    <source>
        <dbReference type="Google" id="ProtNLM"/>
    </source>
</evidence>
<dbReference type="AlphaFoldDB" id="A0AAD4D230"/>
<comment type="caution">
    <text evidence="2">The sequence shown here is derived from an EMBL/GenBank/DDBJ whole genome shotgun (WGS) entry which is preliminary data.</text>
</comment>
<evidence type="ECO:0000313" key="3">
    <source>
        <dbReference type="Proteomes" id="UP001194580"/>
    </source>
</evidence>
<feature type="region of interest" description="Disordered" evidence="1">
    <location>
        <begin position="211"/>
        <end position="243"/>
    </location>
</feature>
<dbReference type="EMBL" id="JAAAIL010002450">
    <property type="protein sequence ID" value="KAG0257194.1"/>
    <property type="molecule type" value="Genomic_DNA"/>
</dbReference>
<name>A0AAD4D230_9FUNG</name>
<accession>A0AAD4D230</accession>
<feature type="non-terminal residue" evidence="2">
    <location>
        <position position="243"/>
    </location>
</feature>
<proteinExistence type="predicted"/>
<evidence type="ECO:0000313" key="2">
    <source>
        <dbReference type="EMBL" id="KAG0257194.1"/>
    </source>
</evidence>
<reference evidence="2" key="1">
    <citation type="journal article" date="2020" name="Fungal Divers.">
        <title>Resolving the Mortierellaceae phylogeny through synthesis of multi-gene phylogenetics and phylogenomics.</title>
        <authorList>
            <person name="Vandepol N."/>
            <person name="Liber J."/>
            <person name="Desiro A."/>
            <person name="Na H."/>
            <person name="Kennedy M."/>
            <person name="Barry K."/>
            <person name="Grigoriev I.V."/>
            <person name="Miller A.N."/>
            <person name="O'Donnell K."/>
            <person name="Stajich J.E."/>
            <person name="Bonito G."/>
        </authorList>
    </citation>
    <scope>NUCLEOTIDE SEQUENCE</scope>
    <source>
        <strain evidence="2">NRRL 28262</strain>
    </source>
</reference>
<organism evidence="2 3">
    <name type="scientific">Linnemannia exigua</name>
    <dbReference type="NCBI Taxonomy" id="604196"/>
    <lineage>
        <taxon>Eukaryota</taxon>
        <taxon>Fungi</taxon>
        <taxon>Fungi incertae sedis</taxon>
        <taxon>Mucoromycota</taxon>
        <taxon>Mortierellomycotina</taxon>
        <taxon>Mortierellomycetes</taxon>
        <taxon>Mortierellales</taxon>
        <taxon>Mortierellaceae</taxon>
        <taxon>Linnemannia</taxon>
    </lineage>
</organism>
<evidence type="ECO:0000256" key="1">
    <source>
        <dbReference type="SAM" id="MobiDB-lite"/>
    </source>
</evidence>